<gene>
    <name evidence="1" type="ORF">MHBO_005201</name>
</gene>
<evidence type="ECO:0000313" key="1">
    <source>
        <dbReference type="EMBL" id="MES1923600.1"/>
    </source>
</evidence>
<dbReference type="InterPro" id="IPR015943">
    <property type="entry name" value="WD40/YVTN_repeat-like_dom_sf"/>
</dbReference>
<accession>A0ABV2AVB0</accession>
<dbReference type="Pfam" id="PF16300">
    <property type="entry name" value="WD40_4"/>
    <property type="match status" value="1"/>
</dbReference>
<organism evidence="1 2">
    <name type="scientific">Bonamia ostreae</name>
    <dbReference type="NCBI Taxonomy" id="126728"/>
    <lineage>
        <taxon>Eukaryota</taxon>
        <taxon>Sar</taxon>
        <taxon>Rhizaria</taxon>
        <taxon>Endomyxa</taxon>
        <taxon>Ascetosporea</taxon>
        <taxon>Haplosporida</taxon>
        <taxon>Bonamia</taxon>
    </lineage>
</organism>
<dbReference type="EMBL" id="JBDODL010007109">
    <property type="protein sequence ID" value="MES1923600.1"/>
    <property type="molecule type" value="Genomic_DNA"/>
</dbReference>
<dbReference type="SMART" id="SM01167">
    <property type="entry name" value="DUF1900"/>
    <property type="match status" value="1"/>
</dbReference>
<reference evidence="1 2" key="1">
    <citation type="journal article" date="2024" name="BMC Biol.">
        <title>Comparative genomics of Ascetosporea gives new insight into the evolutionary basis for animal parasitism in Rhizaria.</title>
        <authorList>
            <person name="Hiltunen Thoren M."/>
            <person name="Onut-Brannstrom I."/>
            <person name="Alfjorden A."/>
            <person name="Peckova H."/>
            <person name="Swords F."/>
            <person name="Hooper C."/>
            <person name="Holzer A.S."/>
            <person name="Bass D."/>
            <person name="Burki F."/>
        </authorList>
    </citation>
    <scope>NUCLEOTIDE SEQUENCE [LARGE SCALE GENOMIC DNA]</scope>
    <source>
        <strain evidence="1">20-A016</strain>
    </source>
</reference>
<dbReference type="PANTHER" id="PTHR10856:SF0">
    <property type="entry name" value="CORONIN"/>
    <property type="match status" value="1"/>
</dbReference>
<dbReference type="Proteomes" id="UP001439008">
    <property type="component" value="Unassembled WGS sequence"/>
</dbReference>
<dbReference type="Gene3D" id="2.130.10.10">
    <property type="entry name" value="YVTN repeat-like/Quinoprotein amine dehydrogenase"/>
    <property type="match status" value="1"/>
</dbReference>
<comment type="caution">
    <text evidence="1">The sequence shown here is derived from an EMBL/GenBank/DDBJ whole genome shotgun (WGS) entry which is preliminary data.</text>
</comment>
<feature type="non-terminal residue" evidence="1">
    <location>
        <position position="1"/>
    </location>
</feature>
<proteinExistence type="predicted"/>
<keyword evidence="2" id="KW-1185">Reference proteome</keyword>
<protein>
    <submittedName>
        <fullName evidence="1">Uncharacterized protein</fullName>
    </submittedName>
</protein>
<evidence type="ECO:0000313" key="2">
    <source>
        <dbReference type="Proteomes" id="UP001439008"/>
    </source>
</evidence>
<feature type="non-terminal residue" evidence="1">
    <location>
        <position position="94"/>
    </location>
</feature>
<dbReference type="PANTHER" id="PTHR10856">
    <property type="entry name" value="CORONIN"/>
    <property type="match status" value="1"/>
</dbReference>
<sequence length="94" mass="10553">GKGDCGIRAFELSEQEGFCHFVTELKMMHPQKGVAVIPRRRLDTSKCEIFKALRLKSSSIEPVSIMVPRRNSVNVFQEDIYPDCISGKPAISID</sequence>
<dbReference type="InterPro" id="IPR015505">
    <property type="entry name" value="Coronin"/>
</dbReference>
<name>A0ABV2AVB0_9EUKA</name>